<keyword evidence="2" id="KW-1185">Reference proteome</keyword>
<dbReference type="InterPro" id="IPR038056">
    <property type="entry name" value="YjbR-like_sf"/>
</dbReference>
<dbReference type="AlphaFoldDB" id="A0A4R5DBD4"/>
<dbReference type="Pfam" id="PF04237">
    <property type="entry name" value="YjbR"/>
    <property type="match status" value="1"/>
</dbReference>
<dbReference type="InParanoid" id="A0A4R5DBD4"/>
<proteinExistence type="predicted"/>
<gene>
    <name evidence="1" type="ORF">E1269_10700</name>
</gene>
<dbReference type="Proteomes" id="UP000294739">
    <property type="component" value="Unassembled WGS sequence"/>
</dbReference>
<comment type="caution">
    <text evidence="1">The sequence shown here is derived from an EMBL/GenBank/DDBJ whole genome shotgun (WGS) entry which is preliminary data.</text>
</comment>
<evidence type="ECO:0000313" key="1">
    <source>
        <dbReference type="EMBL" id="TDE10992.1"/>
    </source>
</evidence>
<accession>A0A4R5DBD4</accession>
<dbReference type="InterPro" id="IPR058532">
    <property type="entry name" value="YjbR/MT2646/Rv2570-like"/>
</dbReference>
<name>A0A4R5DBD4_9ACTN</name>
<protein>
    <submittedName>
        <fullName evidence="1">MmcQ/YjbR family DNA-binding protein</fullName>
    </submittedName>
</protein>
<keyword evidence="1" id="KW-0238">DNA-binding</keyword>
<dbReference type="Gene3D" id="3.90.1150.30">
    <property type="match status" value="1"/>
</dbReference>
<sequence>MYSDDDPHLAELRAACLGFPEAVEVEAWGRPTFRAGKKIFAVFEGDAAHPFAVIFKPEPDDRPALLQDPRFYSPAYWGPSGWLALDFTVADVDWTEVGELLDASYRQVALKRMIKALDAD</sequence>
<dbReference type="SUPFAM" id="SSF142906">
    <property type="entry name" value="YjbR-like"/>
    <property type="match status" value="1"/>
</dbReference>
<dbReference type="OrthoDB" id="8479417at2"/>
<organism evidence="1 2">
    <name type="scientific">Jiangella asiatica</name>
    <dbReference type="NCBI Taxonomy" id="2530372"/>
    <lineage>
        <taxon>Bacteria</taxon>
        <taxon>Bacillati</taxon>
        <taxon>Actinomycetota</taxon>
        <taxon>Actinomycetes</taxon>
        <taxon>Jiangellales</taxon>
        <taxon>Jiangellaceae</taxon>
        <taxon>Jiangella</taxon>
    </lineage>
</organism>
<dbReference type="GO" id="GO:0003677">
    <property type="term" value="F:DNA binding"/>
    <property type="evidence" value="ECO:0007669"/>
    <property type="project" value="UniProtKB-KW"/>
</dbReference>
<dbReference type="EMBL" id="SMKZ01000012">
    <property type="protein sequence ID" value="TDE10992.1"/>
    <property type="molecule type" value="Genomic_DNA"/>
</dbReference>
<reference evidence="1 2" key="1">
    <citation type="submission" date="2019-03" db="EMBL/GenBank/DDBJ databases">
        <title>Draft genome sequences of novel Actinobacteria.</title>
        <authorList>
            <person name="Sahin N."/>
            <person name="Ay H."/>
            <person name="Saygin H."/>
        </authorList>
    </citation>
    <scope>NUCLEOTIDE SEQUENCE [LARGE SCALE GENOMIC DNA]</scope>
    <source>
        <strain evidence="1 2">5K138</strain>
    </source>
</reference>
<evidence type="ECO:0000313" key="2">
    <source>
        <dbReference type="Proteomes" id="UP000294739"/>
    </source>
</evidence>